<feature type="compositionally biased region" description="Basic and acidic residues" evidence="1">
    <location>
        <begin position="15"/>
        <end position="25"/>
    </location>
</feature>
<protein>
    <submittedName>
        <fullName evidence="2">Uncharacterized protein</fullName>
    </submittedName>
</protein>
<evidence type="ECO:0000313" key="2">
    <source>
        <dbReference type="EMBL" id="JAD65356.1"/>
    </source>
</evidence>
<proteinExistence type="predicted"/>
<dbReference type="EMBL" id="GBRH01232539">
    <property type="protein sequence ID" value="JAD65356.1"/>
    <property type="molecule type" value="Transcribed_RNA"/>
</dbReference>
<evidence type="ECO:0000256" key="1">
    <source>
        <dbReference type="SAM" id="MobiDB-lite"/>
    </source>
</evidence>
<name>A0A0A9BPP1_ARUDO</name>
<organism evidence="2">
    <name type="scientific">Arundo donax</name>
    <name type="common">Giant reed</name>
    <name type="synonym">Donax arundinaceus</name>
    <dbReference type="NCBI Taxonomy" id="35708"/>
    <lineage>
        <taxon>Eukaryota</taxon>
        <taxon>Viridiplantae</taxon>
        <taxon>Streptophyta</taxon>
        <taxon>Embryophyta</taxon>
        <taxon>Tracheophyta</taxon>
        <taxon>Spermatophyta</taxon>
        <taxon>Magnoliopsida</taxon>
        <taxon>Liliopsida</taxon>
        <taxon>Poales</taxon>
        <taxon>Poaceae</taxon>
        <taxon>PACMAD clade</taxon>
        <taxon>Arundinoideae</taxon>
        <taxon>Arundineae</taxon>
        <taxon>Arundo</taxon>
    </lineage>
</organism>
<accession>A0A0A9BPP1</accession>
<feature type="region of interest" description="Disordered" evidence="1">
    <location>
        <begin position="1"/>
        <end position="25"/>
    </location>
</feature>
<reference evidence="2" key="2">
    <citation type="journal article" date="2015" name="Data Brief">
        <title>Shoot transcriptome of the giant reed, Arundo donax.</title>
        <authorList>
            <person name="Barrero R.A."/>
            <person name="Guerrero F.D."/>
            <person name="Moolhuijzen P."/>
            <person name="Goolsby J.A."/>
            <person name="Tidwell J."/>
            <person name="Bellgard S.E."/>
            <person name="Bellgard M.I."/>
        </authorList>
    </citation>
    <scope>NUCLEOTIDE SEQUENCE</scope>
    <source>
        <tissue evidence="2">Shoot tissue taken approximately 20 cm above the soil surface</tissue>
    </source>
</reference>
<sequence>MLRLHEGSPNLELPNPRRPEELHPL</sequence>
<reference evidence="2" key="1">
    <citation type="submission" date="2014-09" db="EMBL/GenBank/DDBJ databases">
        <authorList>
            <person name="Magalhaes I.L.F."/>
            <person name="Oliveira U."/>
            <person name="Santos F.R."/>
            <person name="Vidigal T.H.D.A."/>
            <person name="Brescovit A.D."/>
            <person name="Santos A.J."/>
        </authorList>
    </citation>
    <scope>NUCLEOTIDE SEQUENCE</scope>
    <source>
        <tissue evidence="2">Shoot tissue taken approximately 20 cm above the soil surface</tissue>
    </source>
</reference>
<dbReference type="AlphaFoldDB" id="A0A0A9BPP1"/>